<keyword evidence="2" id="KW-1185">Reference proteome</keyword>
<dbReference type="Proteomes" id="UP001208689">
    <property type="component" value="Chromosome"/>
</dbReference>
<evidence type="ECO:0000313" key="1">
    <source>
        <dbReference type="EMBL" id="UYP46780.1"/>
    </source>
</evidence>
<accession>A0ABY6HTE3</accession>
<evidence type="ECO:0000313" key="2">
    <source>
        <dbReference type="Proteomes" id="UP001208689"/>
    </source>
</evidence>
<protein>
    <submittedName>
        <fullName evidence="1">Uncharacterized protein</fullName>
    </submittedName>
</protein>
<organism evidence="1 2">
    <name type="scientific">Candidatus Lokiarchaeum ossiferum</name>
    <dbReference type="NCBI Taxonomy" id="2951803"/>
    <lineage>
        <taxon>Archaea</taxon>
        <taxon>Promethearchaeati</taxon>
        <taxon>Promethearchaeota</taxon>
        <taxon>Promethearchaeia</taxon>
        <taxon>Promethearchaeales</taxon>
        <taxon>Promethearchaeaceae</taxon>
        <taxon>Candidatus Lokiarchaeum</taxon>
    </lineage>
</organism>
<dbReference type="EMBL" id="CP104013">
    <property type="protein sequence ID" value="UYP46780.1"/>
    <property type="molecule type" value="Genomic_DNA"/>
</dbReference>
<name>A0ABY6HTE3_9ARCH</name>
<proteinExistence type="predicted"/>
<gene>
    <name evidence="1" type="ORF">NEF87_003065</name>
</gene>
<reference evidence="1" key="1">
    <citation type="submission" date="2022-09" db="EMBL/GenBank/DDBJ databases">
        <title>Actin cytoskeleton and complex cell architecture in an #Asgard archaeon.</title>
        <authorList>
            <person name="Ponce Toledo R.I."/>
            <person name="Schleper C."/>
            <person name="Rodrigues Oliveira T."/>
            <person name="Wollweber F."/>
            <person name="Xu J."/>
            <person name="Rittmann S."/>
            <person name="Klingl A."/>
            <person name="Pilhofer M."/>
        </authorList>
    </citation>
    <scope>NUCLEOTIDE SEQUENCE</scope>
    <source>
        <strain evidence="1">B-35</strain>
    </source>
</reference>
<sequence length="122" mass="14164">MIAMKDVNVTISLHTFRRVVKMPRVMSLRNEAHIIDIIATLDQEFHEKTKDDGKPHTMDFQDKKVKSLLQMLWNPIKKQFYSDVGIEARTPFPDLKALPVDTDWRFSLPNNANLILTPDPMC</sequence>